<proteinExistence type="predicted"/>
<name>U7QX08_PHOTE</name>
<sequence>MQIGITTGVIAILMMLTAPKLYRMTLDTAEDTEQKAQEAAVSAAR</sequence>
<accession>U7QX08</accession>
<dbReference type="PATRIC" id="fig|1389415.4.peg.4322"/>
<comment type="caution">
    <text evidence="1">The sequence shown here is derived from an EMBL/GenBank/DDBJ whole genome shotgun (WGS) entry which is preliminary data.</text>
</comment>
<keyword evidence="2" id="KW-1185">Reference proteome</keyword>
<reference evidence="1 2" key="1">
    <citation type="submission" date="2013-10" db="EMBL/GenBank/DDBJ databases">
        <title>Whole Genome Shotgun Sequence of Photorhabdus temperata J3.</title>
        <authorList>
            <person name="Park G.-S."/>
            <person name="Hong S.-J."/>
            <person name="Shin J.-H."/>
        </authorList>
    </citation>
    <scope>NUCLEOTIDE SEQUENCE [LARGE SCALE GENOMIC DNA]</scope>
    <source>
        <strain evidence="1 2">J3</strain>
    </source>
</reference>
<organism evidence="1 2">
    <name type="scientific">Photorhabdus temperata J3</name>
    <dbReference type="NCBI Taxonomy" id="1389415"/>
    <lineage>
        <taxon>Bacteria</taxon>
        <taxon>Pseudomonadati</taxon>
        <taxon>Pseudomonadota</taxon>
        <taxon>Gammaproteobacteria</taxon>
        <taxon>Enterobacterales</taxon>
        <taxon>Morganellaceae</taxon>
        <taxon>Photorhabdus</taxon>
    </lineage>
</organism>
<gene>
    <name evidence="1" type="ORF">O185_21605</name>
</gene>
<evidence type="ECO:0000313" key="2">
    <source>
        <dbReference type="Proteomes" id="UP000017133"/>
    </source>
</evidence>
<dbReference type="Proteomes" id="UP000017133">
    <property type="component" value="Unassembled WGS sequence"/>
</dbReference>
<evidence type="ECO:0000313" key="1">
    <source>
        <dbReference type="EMBL" id="ERT11031.1"/>
    </source>
</evidence>
<dbReference type="AlphaFoldDB" id="U7QX08"/>
<protein>
    <submittedName>
        <fullName evidence="1">Uncharacterized protein</fullName>
    </submittedName>
</protein>
<dbReference type="EMBL" id="AXDT01000236">
    <property type="protein sequence ID" value="ERT11031.1"/>
    <property type="molecule type" value="Genomic_DNA"/>
</dbReference>